<evidence type="ECO:0000256" key="1">
    <source>
        <dbReference type="SAM" id="MobiDB-lite"/>
    </source>
</evidence>
<feature type="region of interest" description="Disordered" evidence="1">
    <location>
        <begin position="88"/>
        <end position="113"/>
    </location>
</feature>
<evidence type="ECO:0000313" key="2">
    <source>
        <dbReference type="EMBL" id="KAL2050880.1"/>
    </source>
</evidence>
<accession>A0ABR4AZY0</accession>
<dbReference type="EMBL" id="JBHFEH010000041">
    <property type="protein sequence ID" value="KAL2050880.1"/>
    <property type="molecule type" value="Genomic_DNA"/>
</dbReference>
<feature type="compositionally biased region" description="Low complexity" evidence="1">
    <location>
        <begin position="128"/>
        <end position="139"/>
    </location>
</feature>
<evidence type="ECO:0000313" key="3">
    <source>
        <dbReference type="Proteomes" id="UP001590951"/>
    </source>
</evidence>
<gene>
    <name evidence="2" type="ORF">ABVK25_008778</name>
</gene>
<dbReference type="Proteomes" id="UP001590951">
    <property type="component" value="Unassembled WGS sequence"/>
</dbReference>
<comment type="caution">
    <text evidence="2">The sequence shown here is derived from an EMBL/GenBank/DDBJ whole genome shotgun (WGS) entry which is preliminary data.</text>
</comment>
<feature type="region of interest" description="Disordered" evidence="1">
    <location>
        <begin position="127"/>
        <end position="149"/>
    </location>
</feature>
<reference evidence="2 3" key="1">
    <citation type="submission" date="2024-09" db="EMBL/GenBank/DDBJ databases">
        <title>Rethinking Asexuality: The Enigmatic Case of Functional Sexual Genes in Lepraria (Stereocaulaceae).</title>
        <authorList>
            <person name="Doellman M."/>
            <person name="Sun Y."/>
            <person name="Barcenas-Pena A."/>
            <person name="Lumbsch H.T."/>
            <person name="Grewe F."/>
        </authorList>
    </citation>
    <scope>NUCLEOTIDE SEQUENCE [LARGE SCALE GENOMIC DNA]</scope>
    <source>
        <strain evidence="2 3">Grewe 0041</strain>
    </source>
</reference>
<protein>
    <submittedName>
        <fullName evidence="2">Uncharacterized protein</fullName>
    </submittedName>
</protein>
<keyword evidence="3" id="KW-1185">Reference proteome</keyword>
<name>A0ABR4AZY0_9LECA</name>
<sequence>MVQGLPAVKWTPENNAKLLQALVIMHAGVLDYKKLAAIFGPNVPVAAIQYRLGVLRKEGAALGLSESKSSPAKAYTPKIGKRARIVYGEKGKGKGRKRGGMLSDDASDDETTDSIETHAEGMDTENDAAAAAHTAPTPSAKREKTVGGRVTKARISPRKTAKKDYKALEDPFVRVNAVDVDGEKVFGTDKSDSEDPYASGEEFGVAEKIDAIKTEEAA</sequence>
<proteinExistence type="predicted"/>
<organism evidence="2 3">
    <name type="scientific">Lepraria finkii</name>
    <dbReference type="NCBI Taxonomy" id="1340010"/>
    <lineage>
        <taxon>Eukaryota</taxon>
        <taxon>Fungi</taxon>
        <taxon>Dikarya</taxon>
        <taxon>Ascomycota</taxon>
        <taxon>Pezizomycotina</taxon>
        <taxon>Lecanoromycetes</taxon>
        <taxon>OSLEUM clade</taxon>
        <taxon>Lecanoromycetidae</taxon>
        <taxon>Lecanorales</taxon>
        <taxon>Lecanorineae</taxon>
        <taxon>Stereocaulaceae</taxon>
        <taxon>Lepraria</taxon>
    </lineage>
</organism>